<evidence type="ECO:0000313" key="7">
    <source>
        <dbReference type="Proteomes" id="UP000034531"/>
    </source>
</evidence>
<dbReference type="Pfam" id="PF02353">
    <property type="entry name" value="CMAS"/>
    <property type="match status" value="1"/>
</dbReference>
<evidence type="ECO:0000313" key="6">
    <source>
        <dbReference type="EMBL" id="KKR48127.1"/>
    </source>
</evidence>
<dbReference type="PATRIC" id="fig|1618405.3.peg.1000"/>
<organism evidence="6 7">
    <name type="scientific">Candidatus Curtissbacteria bacterium GW2011_GWA1_40_16</name>
    <dbReference type="NCBI Taxonomy" id="1618405"/>
    <lineage>
        <taxon>Bacteria</taxon>
        <taxon>Candidatus Curtissiibacteriota</taxon>
    </lineage>
</organism>
<dbReference type="CDD" id="cd02440">
    <property type="entry name" value="AdoMet_MTases"/>
    <property type="match status" value="1"/>
</dbReference>
<evidence type="ECO:0000256" key="3">
    <source>
        <dbReference type="ARBA" id="ARBA00022679"/>
    </source>
</evidence>
<dbReference type="Proteomes" id="UP000034531">
    <property type="component" value="Unassembled WGS sequence"/>
</dbReference>
<dbReference type="PANTHER" id="PTHR43667">
    <property type="entry name" value="CYCLOPROPANE-FATTY-ACYL-PHOSPHOLIPID SYNTHASE"/>
    <property type="match status" value="1"/>
</dbReference>
<sequence>MKARDKAAKLLSQAGITINGTNQWDPQIKDPRLYDRILGGGTLAMGESYMDGWWEVKDLPTFICKVFRNASVLNFLGVGIVVQILQSKLRNLQSTTRAYQVGEKHYDIGNDLYQKMLGRQMAYSCGYWNRAKNLEEAQDHKFDLICKKIGLKKGDRILDVGCGWGGFARYAAEKYGASVVGLTVSKEQTALAKEYTKGLPVEIRLQDWRQLGGETFNHIVSVGMFEHVGPKNYRAYMQKMRELLRDDGLFLLHTIGHSKTTRNLEPWFNKYIFPNGHVPSLVQIMKALDRRWFGDSVFIVEDVHNFGADYDKTLMAWFDNFDKAWPELKADYDERFYRMWKYYLLVSAGMFRARYTELWQIVLSKKGVEGGYVSIR</sequence>
<dbReference type="SUPFAM" id="SSF53335">
    <property type="entry name" value="S-adenosyl-L-methionine-dependent methyltransferases"/>
    <property type="match status" value="1"/>
</dbReference>
<proteinExistence type="inferred from homology"/>
<dbReference type="PIRSF" id="PIRSF003085">
    <property type="entry name" value="CMAS"/>
    <property type="match status" value="1"/>
</dbReference>
<evidence type="ECO:0000256" key="4">
    <source>
        <dbReference type="ARBA" id="ARBA00022691"/>
    </source>
</evidence>
<accession>A0A0G0UDC0</accession>
<dbReference type="PANTHER" id="PTHR43667:SF1">
    <property type="entry name" value="CYCLOPROPANE-FATTY-ACYL-PHOSPHOLIPID SYNTHASE"/>
    <property type="match status" value="1"/>
</dbReference>
<protein>
    <submittedName>
        <fullName evidence="6">Cyclopropane fatty acyl phospholipid synthase</fullName>
    </submittedName>
</protein>
<keyword evidence="3" id="KW-0808">Transferase</keyword>
<dbReference type="GO" id="GO:0008168">
    <property type="term" value="F:methyltransferase activity"/>
    <property type="evidence" value="ECO:0007669"/>
    <property type="project" value="UniProtKB-KW"/>
</dbReference>
<dbReference type="InterPro" id="IPR050723">
    <property type="entry name" value="CFA/CMAS"/>
</dbReference>
<evidence type="ECO:0000256" key="5">
    <source>
        <dbReference type="ARBA" id="ARBA00023098"/>
    </source>
</evidence>
<dbReference type="InterPro" id="IPR029063">
    <property type="entry name" value="SAM-dependent_MTases_sf"/>
</dbReference>
<dbReference type="InterPro" id="IPR003333">
    <property type="entry name" value="CMAS"/>
</dbReference>
<keyword evidence="2" id="KW-0489">Methyltransferase</keyword>
<reference evidence="6 7" key="1">
    <citation type="journal article" date="2015" name="Nature">
        <title>rRNA introns, odd ribosomes, and small enigmatic genomes across a large radiation of phyla.</title>
        <authorList>
            <person name="Brown C.T."/>
            <person name="Hug L.A."/>
            <person name="Thomas B.C."/>
            <person name="Sharon I."/>
            <person name="Castelle C.J."/>
            <person name="Singh A."/>
            <person name="Wilkins M.J."/>
            <person name="Williams K.H."/>
            <person name="Banfield J.F."/>
        </authorList>
    </citation>
    <scope>NUCLEOTIDE SEQUENCE [LARGE SCALE GENOMIC DNA]</scope>
</reference>
<gene>
    <name evidence="6" type="ORF">UT84_C0048G0002</name>
</gene>
<dbReference type="EMBL" id="LBYI01000048">
    <property type="protein sequence ID" value="KKR48127.1"/>
    <property type="molecule type" value="Genomic_DNA"/>
</dbReference>
<evidence type="ECO:0000256" key="1">
    <source>
        <dbReference type="ARBA" id="ARBA00010815"/>
    </source>
</evidence>
<comment type="similarity">
    <text evidence="1">Belongs to the CFA/CMAS family.</text>
</comment>
<dbReference type="GO" id="GO:0008610">
    <property type="term" value="P:lipid biosynthetic process"/>
    <property type="evidence" value="ECO:0007669"/>
    <property type="project" value="InterPro"/>
</dbReference>
<name>A0A0G0UDC0_9BACT</name>
<keyword evidence="4" id="KW-0949">S-adenosyl-L-methionine</keyword>
<dbReference type="GO" id="GO:0032259">
    <property type="term" value="P:methylation"/>
    <property type="evidence" value="ECO:0007669"/>
    <property type="project" value="UniProtKB-KW"/>
</dbReference>
<dbReference type="AlphaFoldDB" id="A0A0G0UDC0"/>
<evidence type="ECO:0000256" key="2">
    <source>
        <dbReference type="ARBA" id="ARBA00022603"/>
    </source>
</evidence>
<keyword evidence="5" id="KW-0443">Lipid metabolism</keyword>
<dbReference type="Gene3D" id="3.40.50.150">
    <property type="entry name" value="Vaccinia Virus protein VP39"/>
    <property type="match status" value="1"/>
</dbReference>
<comment type="caution">
    <text evidence="6">The sequence shown here is derived from an EMBL/GenBank/DDBJ whole genome shotgun (WGS) entry which is preliminary data.</text>
</comment>
<dbReference type="NCBIfam" id="NF008686">
    <property type="entry name" value="PRK11705.1"/>
    <property type="match status" value="1"/>
</dbReference>